<proteinExistence type="predicted"/>
<organism evidence="3 4">
    <name type="scientific">Qipengyuania citrea LAMA 915</name>
    <dbReference type="NCBI Taxonomy" id="1306953"/>
    <lineage>
        <taxon>Bacteria</taxon>
        <taxon>Pseudomonadati</taxon>
        <taxon>Pseudomonadota</taxon>
        <taxon>Alphaproteobacteria</taxon>
        <taxon>Sphingomonadales</taxon>
        <taxon>Erythrobacteraceae</taxon>
        <taxon>Qipengyuania</taxon>
    </lineage>
</organism>
<name>A0A0L1KAG5_9SPHN</name>
<comment type="caution">
    <text evidence="3">The sequence shown here is derived from an EMBL/GenBank/DDBJ whole genome shotgun (WGS) entry which is preliminary data.</text>
</comment>
<protein>
    <submittedName>
        <fullName evidence="3">Uncharacterized protein</fullName>
    </submittedName>
</protein>
<feature type="region of interest" description="Disordered" evidence="1">
    <location>
        <begin position="42"/>
        <end position="83"/>
    </location>
</feature>
<sequence>MTRLVAPTAALLALSATLACSDSSEGDQPPGAVTQSEAAALDDAAAMIEERRLPEGLVPDDGAMPPAAVPRETGGPEPMELPQ</sequence>
<dbReference type="EMBL" id="JYNE01000028">
    <property type="protein sequence ID" value="KNH00874.1"/>
    <property type="molecule type" value="Genomic_DNA"/>
</dbReference>
<evidence type="ECO:0000313" key="3">
    <source>
        <dbReference type="EMBL" id="KNH00874.1"/>
    </source>
</evidence>
<feature type="chain" id="PRO_5005554285" evidence="2">
    <location>
        <begin position="20"/>
        <end position="83"/>
    </location>
</feature>
<reference evidence="3" key="1">
    <citation type="submission" date="2015-02" db="EMBL/GenBank/DDBJ databases">
        <authorList>
            <person name="Chooi Y.-H."/>
        </authorList>
    </citation>
    <scope>NUCLEOTIDE SEQUENCE [LARGE SCALE GENOMIC DNA]</scope>
    <source>
        <strain evidence="3">LAMA 915</strain>
    </source>
</reference>
<feature type="signal peptide" evidence="2">
    <location>
        <begin position="1"/>
        <end position="19"/>
    </location>
</feature>
<dbReference type="AlphaFoldDB" id="A0A0L1KAG5"/>
<gene>
    <name evidence="3" type="ORF">J121_1499</name>
</gene>
<dbReference type="PATRIC" id="fig|1306953.7.peg.1539"/>
<evidence type="ECO:0000256" key="2">
    <source>
        <dbReference type="SAM" id="SignalP"/>
    </source>
</evidence>
<keyword evidence="2" id="KW-0732">Signal</keyword>
<dbReference type="Proteomes" id="UP000037446">
    <property type="component" value="Unassembled WGS sequence"/>
</dbReference>
<dbReference type="RefSeq" id="WP_050601630.1">
    <property type="nucleotide sequence ID" value="NZ_JYNE01000028.1"/>
</dbReference>
<dbReference type="STRING" id="1306953.J121_1499"/>
<accession>A0A0L1KAG5</accession>
<evidence type="ECO:0000256" key="1">
    <source>
        <dbReference type="SAM" id="MobiDB-lite"/>
    </source>
</evidence>
<evidence type="ECO:0000313" key="4">
    <source>
        <dbReference type="Proteomes" id="UP000037446"/>
    </source>
</evidence>
<dbReference type="PROSITE" id="PS51257">
    <property type="entry name" value="PROKAR_LIPOPROTEIN"/>
    <property type="match status" value="1"/>
</dbReference>